<evidence type="ECO:0000259" key="1">
    <source>
        <dbReference type="Pfam" id="PF13490"/>
    </source>
</evidence>
<gene>
    <name evidence="2" type="ORF">UFOPK1835_01988</name>
</gene>
<sequence length="105" mass="11554">MADHDNDNRRQVSNCEQALAEVYTFLDGELTAEKRVLIAGHLDSCNPCFEAFDFEAELRMVISTKARSDEVPETLRIRIAERLTILSAEIGLPDESDDGAPSAGA</sequence>
<dbReference type="AlphaFoldDB" id="A0A6J6ICX5"/>
<organism evidence="2">
    <name type="scientific">freshwater metagenome</name>
    <dbReference type="NCBI Taxonomy" id="449393"/>
    <lineage>
        <taxon>unclassified sequences</taxon>
        <taxon>metagenomes</taxon>
        <taxon>ecological metagenomes</taxon>
    </lineage>
</organism>
<dbReference type="EMBL" id="CAEZUP010000125">
    <property type="protein sequence ID" value="CAB4623626.1"/>
    <property type="molecule type" value="Genomic_DNA"/>
</dbReference>
<dbReference type="Pfam" id="PF13490">
    <property type="entry name" value="zf-HC2"/>
    <property type="match status" value="1"/>
</dbReference>
<accession>A0A6J6ICX5</accession>
<feature type="domain" description="Putative zinc-finger" evidence="1">
    <location>
        <begin position="15"/>
        <end position="48"/>
    </location>
</feature>
<protein>
    <submittedName>
        <fullName evidence="2">Unannotated protein</fullName>
    </submittedName>
</protein>
<dbReference type="InterPro" id="IPR027383">
    <property type="entry name" value="Znf_put"/>
</dbReference>
<dbReference type="InterPro" id="IPR024020">
    <property type="entry name" value="Anit_sigma_mycothiol_RsrA"/>
</dbReference>
<name>A0A6J6ICX5_9ZZZZ</name>
<proteinExistence type="predicted"/>
<dbReference type="NCBIfam" id="TIGR03988">
    <property type="entry name" value="antisig_RsrA"/>
    <property type="match status" value="1"/>
</dbReference>
<evidence type="ECO:0000313" key="2">
    <source>
        <dbReference type="EMBL" id="CAB4623626.1"/>
    </source>
</evidence>
<reference evidence="2" key="1">
    <citation type="submission" date="2020-05" db="EMBL/GenBank/DDBJ databases">
        <authorList>
            <person name="Chiriac C."/>
            <person name="Salcher M."/>
            <person name="Ghai R."/>
            <person name="Kavagutti S V."/>
        </authorList>
    </citation>
    <scope>NUCLEOTIDE SEQUENCE</scope>
</reference>